<name>A0ABQ5U3U6_9PROT</name>
<proteinExistence type="predicted"/>
<dbReference type="InterPro" id="IPR036291">
    <property type="entry name" value="NAD(P)-bd_dom_sf"/>
</dbReference>
<dbReference type="InterPro" id="IPR003462">
    <property type="entry name" value="ODC_Mu_crystall"/>
</dbReference>
<dbReference type="PIRSF" id="PIRSF001439">
    <property type="entry name" value="CryM"/>
    <property type="match status" value="1"/>
</dbReference>
<evidence type="ECO:0000313" key="1">
    <source>
        <dbReference type="EMBL" id="GLQ06584.1"/>
    </source>
</evidence>
<sequence length="310" mass="33255">MKFISFEDADSKLSWTEMADALEAGHKLDRAEIGDLLLSKQDRSLLSRAAWIDGLGIALKSVTVFPENPAKTPPEPTVQGAMLIFGSENGALEAIVDGPLVTKWKTAGDSVLGARLLARKDAATYLVIGAGTVAKSLFQAYSEVFPGLTRFLIWNRTRQKAEQLAEEMQQVGLAVEVADDLAIAVGEADIISTATMAKSPVLRGEWVRPGTHVDLIGAYRPDMREADDDLLLKGSLFVDSRETTIGEIGELIIPMQAGVISADHVKGDFMDLCNGAEGRVSDEEITVFKNGGGAHLDLMTGAMIVRRSGA</sequence>
<dbReference type="Proteomes" id="UP001161409">
    <property type="component" value="Unassembled WGS sequence"/>
</dbReference>
<accession>A0ABQ5U3U6</accession>
<dbReference type="PANTHER" id="PTHR13812:SF19">
    <property type="entry name" value="KETIMINE REDUCTASE MU-CRYSTALLIN"/>
    <property type="match status" value="1"/>
</dbReference>
<dbReference type="PANTHER" id="PTHR13812">
    <property type="entry name" value="KETIMINE REDUCTASE MU-CRYSTALLIN"/>
    <property type="match status" value="1"/>
</dbReference>
<reference evidence="1" key="2">
    <citation type="submission" date="2023-01" db="EMBL/GenBank/DDBJ databases">
        <title>Draft genome sequence of Sneathiella chinensis strain NBRC 103408.</title>
        <authorList>
            <person name="Sun Q."/>
            <person name="Mori K."/>
        </authorList>
    </citation>
    <scope>NUCLEOTIDE SEQUENCE</scope>
    <source>
        <strain evidence="1">NBRC 103408</strain>
    </source>
</reference>
<keyword evidence="2" id="KW-1185">Reference proteome</keyword>
<evidence type="ECO:0000313" key="2">
    <source>
        <dbReference type="Proteomes" id="UP001161409"/>
    </source>
</evidence>
<dbReference type="Gene3D" id="3.40.50.720">
    <property type="entry name" value="NAD(P)-binding Rossmann-like Domain"/>
    <property type="match status" value="1"/>
</dbReference>
<reference evidence="1" key="1">
    <citation type="journal article" date="2014" name="Int. J. Syst. Evol. Microbiol.">
        <title>Complete genome of a new Firmicutes species belonging to the dominant human colonic microbiota ('Ruminococcus bicirculans') reveals two chromosomes and a selective capacity to utilize plant glucans.</title>
        <authorList>
            <consortium name="NISC Comparative Sequencing Program"/>
            <person name="Wegmann U."/>
            <person name="Louis P."/>
            <person name="Goesmann A."/>
            <person name="Henrissat B."/>
            <person name="Duncan S.H."/>
            <person name="Flint H.J."/>
        </authorList>
    </citation>
    <scope>NUCLEOTIDE SEQUENCE</scope>
    <source>
        <strain evidence="1">NBRC 103408</strain>
    </source>
</reference>
<comment type="caution">
    <text evidence="1">The sequence shown here is derived from an EMBL/GenBank/DDBJ whole genome shotgun (WGS) entry which is preliminary data.</text>
</comment>
<dbReference type="RefSeq" id="WP_169560734.1">
    <property type="nucleotide sequence ID" value="NZ_BSNF01000006.1"/>
</dbReference>
<dbReference type="SUPFAM" id="SSF51735">
    <property type="entry name" value="NAD(P)-binding Rossmann-fold domains"/>
    <property type="match status" value="1"/>
</dbReference>
<dbReference type="Pfam" id="PF02423">
    <property type="entry name" value="OCD_Mu_crystall"/>
    <property type="match status" value="1"/>
</dbReference>
<dbReference type="Gene3D" id="3.30.1780.10">
    <property type="entry name" value="ornithine cyclodeaminase, domain 1"/>
    <property type="match status" value="1"/>
</dbReference>
<protein>
    <submittedName>
        <fullName evidence="1">Ornithine cyclodeaminase</fullName>
    </submittedName>
</protein>
<dbReference type="InterPro" id="IPR023401">
    <property type="entry name" value="ODC_N"/>
</dbReference>
<dbReference type="EMBL" id="BSNF01000006">
    <property type="protein sequence ID" value="GLQ06584.1"/>
    <property type="molecule type" value="Genomic_DNA"/>
</dbReference>
<organism evidence="1 2">
    <name type="scientific">Sneathiella chinensis</name>
    <dbReference type="NCBI Taxonomy" id="349750"/>
    <lineage>
        <taxon>Bacteria</taxon>
        <taxon>Pseudomonadati</taxon>
        <taxon>Pseudomonadota</taxon>
        <taxon>Alphaproteobacteria</taxon>
        <taxon>Sneathiellales</taxon>
        <taxon>Sneathiellaceae</taxon>
        <taxon>Sneathiella</taxon>
    </lineage>
</organism>
<gene>
    <name evidence="1" type="ORF">GCM10007924_18050</name>
</gene>